<proteinExistence type="predicted"/>
<protein>
    <submittedName>
        <fullName evidence="2">Uncharacterized protein</fullName>
    </submittedName>
</protein>
<accession>A0A9W8H240</accession>
<dbReference type="EMBL" id="JANBUM010000447">
    <property type="protein sequence ID" value="KAJ2777001.1"/>
    <property type="molecule type" value="Genomic_DNA"/>
</dbReference>
<organism evidence="2 3">
    <name type="scientific">Coemansia interrupta</name>
    <dbReference type="NCBI Taxonomy" id="1126814"/>
    <lineage>
        <taxon>Eukaryota</taxon>
        <taxon>Fungi</taxon>
        <taxon>Fungi incertae sedis</taxon>
        <taxon>Zoopagomycota</taxon>
        <taxon>Kickxellomycotina</taxon>
        <taxon>Kickxellomycetes</taxon>
        <taxon>Kickxellales</taxon>
        <taxon>Kickxellaceae</taxon>
        <taxon>Coemansia</taxon>
    </lineage>
</organism>
<feature type="compositionally biased region" description="Low complexity" evidence="1">
    <location>
        <begin position="45"/>
        <end position="58"/>
    </location>
</feature>
<dbReference type="OrthoDB" id="39175at2759"/>
<reference evidence="2" key="1">
    <citation type="submission" date="2022-07" db="EMBL/GenBank/DDBJ databases">
        <title>Phylogenomic reconstructions and comparative analyses of Kickxellomycotina fungi.</title>
        <authorList>
            <person name="Reynolds N.K."/>
            <person name="Stajich J.E."/>
            <person name="Barry K."/>
            <person name="Grigoriev I.V."/>
            <person name="Crous P."/>
            <person name="Smith M.E."/>
        </authorList>
    </citation>
    <scope>NUCLEOTIDE SEQUENCE</scope>
    <source>
        <strain evidence="2">BCRC 34489</strain>
    </source>
</reference>
<evidence type="ECO:0000313" key="2">
    <source>
        <dbReference type="EMBL" id="KAJ2777001.1"/>
    </source>
</evidence>
<feature type="region of interest" description="Disordered" evidence="1">
    <location>
        <begin position="12"/>
        <end position="63"/>
    </location>
</feature>
<name>A0A9W8H240_9FUNG</name>
<dbReference type="AlphaFoldDB" id="A0A9W8H240"/>
<comment type="caution">
    <text evidence="2">The sequence shown here is derived from an EMBL/GenBank/DDBJ whole genome shotgun (WGS) entry which is preliminary data.</text>
</comment>
<dbReference type="Proteomes" id="UP001140172">
    <property type="component" value="Unassembled WGS sequence"/>
</dbReference>
<sequence length="124" mass="14078">MDASMPLIHIEHSGQRNGSGGLASASNPMSPLSHGDDDGFRMNVDGSNDISNGGNDNSIENKLARRVDSSQERLELLLRLLTTCQEYWADHDYVRMLREMLSWPDEWTTSMQMLERLLLELRID</sequence>
<evidence type="ECO:0000313" key="3">
    <source>
        <dbReference type="Proteomes" id="UP001140172"/>
    </source>
</evidence>
<keyword evidence="3" id="KW-1185">Reference proteome</keyword>
<evidence type="ECO:0000256" key="1">
    <source>
        <dbReference type="SAM" id="MobiDB-lite"/>
    </source>
</evidence>
<gene>
    <name evidence="2" type="ORF">GGI15_004653</name>
</gene>